<dbReference type="GO" id="GO:0008987">
    <property type="term" value="F:quinolinate synthetase A activity"/>
    <property type="evidence" value="ECO:0007669"/>
    <property type="project" value="UniProtKB-UniRule"/>
</dbReference>
<accession>A0AA48H2E3</accession>
<feature type="binding site" evidence="14">
    <location>
        <position position="144"/>
    </location>
    <ligand>
        <name>iminosuccinate</name>
        <dbReference type="ChEBI" id="CHEBI:77875"/>
    </ligand>
</feature>
<evidence type="ECO:0000256" key="13">
    <source>
        <dbReference type="ARBA" id="ARBA00073059"/>
    </source>
</evidence>
<dbReference type="NCBIfam" id="TIGR00550">
    <property type="entry name" value="nadA"/>
    <property type="match status" value="1"/>
</dbReference>
<evidence type="ECO:0000256" key="3">
    <source>
        <dbReference type="ARBA" id="ARBA00005065"/>
    </source>
</evidence>
<dbReference type="GO" id="GO:0005829">
    <property type="term" value="C:cytosol"/>
    <property type="evidence" value="ECO:0007669"/>
    <property type="project" value="TreeGrafter"/>
</dbReference>
<feature type="binding site" evidence="14">
    <location>
        <position position="187"/>
    </location>
    <ligand>
        <name>[4Fe-4S] cluster</name>
        <dbReference type="ChEBI" id="CHEBI:49883"/>
    </ligand>
</feature>
<keyword evidence="6 14" id="KW-0963">Cytoplasm</keyword>
<comment type="catalytic activity">
    <reaction evidence="12">
        <text>iminosuccinate + dihydroxyacetone phosphate = quinolinate + phosphate + 2 H2O + H(+)</text>
        <dbReference type="Rhea" id="RHEA:25888"/>
        <dbReference type="ChEBI" id="CHEBI:15377"/>
        <dbReference type="ChEBI" id="CHEBI:15378"/>
        <dbReference type="ChEBI" id="CHEBI:29959"/>
        <dbReference type="ChEBI" id="CHEBI:43474"/>
        <dbReference type="ChEBI" id="CHEBI:57642"/>
        <dbReference type="ChEBI" id="CHEBI:77875"/>
        <dbReference type="EC" id="2.5.1.72"/>
    </reaction>
    <physiologicalReaction direction="left-to-right" evidence="12">
        <dbReference type="Rhea" id="RHEA:25889"/>
    </physiologicalReaction>
</comment>
<feature type="binding site" evidence="14">
    <location>
        <position position="56"/>
    </location>
    <ligand>
        <name>iminosuccinate</name>
        <dbReference type="ChEBI" id="CHEBI:77875"/>
    </ligand>
</feature>
<comment type="cofactor">
    <cofactor evidence="14">
        <name>[4Fe-4S] cluster</name>
        <dbReference type="ChEBI" id="CHEBI:49883"/>
    </cofactor>
    <text evidence="14">Binds 1 [4Fe-4S] cluster per subunit.</text>
</comment>
<dbReference type="PANTHER" id="PTHR30573:SF0">
    <property type="entry name" value="QUINOLINATE SYNTHASE, CHLOROPLASTIC"/>
    <property type="match status" value="1"/>
</dbReference>
<dbReference type="InterPro" id="IPR003473">
    <property type="entry name" value="NadA"/>
</dbReference>
<dbReference type="HAMAP" id="MF_00568">
    <property type="entry name" value="NadA_type2"/>
    <property type="match status" value="1"/>
</dbReference>
<dbReference type="Proteomes" id="UP001228113">
    <property type="component" value="Chromosome"/>
</dbReference>
<comment type="pathway">
    <text evidence="3 14">Cofactor biosynthesis; NAD(+) biosynthesis; quinolinate from iminoaspartate: step 1/1.</text>
</comment>
<feature type="binding site" evidence="14">
    <location>
        <begin position="127"/>
        <end position="129"/>
    </location>
    <ligand>
        <name>iminosuccinate</name>
        <dbReference type="ChEBI" id="CHEBI:77875"/>
    </ligand>
</feature>
<feature type="binding site" evidence="14">
    <location>
        <position position="101"/>
    </location>
    <ligand>
        <name>[4Fe-4S] cluster</name>
        <dbReference type="ChEBI" id="CHEBI:49883"/>
    </ligand>
</feature>
<keyword evidence="11 14" id="KW-0411">Iron-sulfur</keyword>
<dbReference type="SUPFAM" id="SSF142754">
    <property type="entry name" value="NadA-like"/>
    <property type="match status" value="1"/>
</dbReference>
<dbReference type="InterPro" id="IPR036094">
    <property type="entry name" value="NadA_sf"/>
</dbReference>
<organism evidence="15 16">
    <name type="scientific">Mesoterricola sediminis</name>
    <dbReference type="NCBI Taxonomy" id="2927980"/>
    <lineage>
        <taxon>Bacteria</taxon>
        <taxon>Pseudomonadati</taxon>
        <taxon>Acidobacteriota</taxon>
        <taxon>Holophagae</taxon>
        <taxon>Holophagales</taxon>
        <taxon>Holophagaceae</taxon>
        <taxon>Mesoterricola</taxon>
    </lineage>
</organism>
<evidence type="ECO:0000256" key="1">
    <source>
        <dbReference type="ARBA" id="ARBA00003791"/>
    </source>
</evidence>
<evidence type="ECO:0000256" key="7">
    <source>
        <dbReference type="ARBA" id="ARBA00022642"/>
    </source>
</evidence>
<dbReference type="Gene3D" id="3.40.50.10800">
    <property type="entry name" value="NadA-like"/>
    <property type="match status" value="3"/>
</dbReference>
<feature type="binding site" evidence="14">
    <location>
        <position position="280"/>
    </location>
    <ligand>
        <name>[4Fe-4S] cluster</name>
        <dbReference type="ChEBI" id="CHEBI:49883"/>
    </ligand>
</feature>
<proteinExistence type="inferred from homology"/>
<evidence type="ECO:0000256" key="11">
    <source>
        <dbReference type="ARBA" id="ARBA00023014"/>
    </source>
</evidence>
<dbReference type="KEGG" id="msea:METESE_36780"/>
<dbReference type="GO" id="GO:0034628">
    <property type="term" value="P:'de novo' NAD+ biosynthetic process from L-aspartate"/>
    <property type="evidence" value="ECO:0007669"/>
    <property type="project" value="TreeGrafter"/>
</dbReference>
<dbReference type="Pfam" id="PF02445">
    <property type="entry name" value="NadA"/>
    <property type="match status" value="1"/>
</dbReference>
<protein>
    <recommendedName>
        <fullName evidence="13 14">Quinolinate synthase</fullName>
        <ecNumber evidence="4 14">2.5.1.72</ecNumber>
    </recommendedName>
</protein>
<dbReference type="NCBIfam" id="NF006879">
    <property type="entry name" value="PRK09375.1-4"/>
    <property type="match status" value="1"/>
</dbReference>
<keyword evidence="9 14" id="KW-0479">Metal-binding</keyword>
<dbReference type="InterPro" id="IPR023066">
    <property type="entry name" value="Quinolinate_synth_type2"/>
</dbReference>
<evidence type="ECO:0000313" key="16">
    <source>
        <dbReference type="Proteomes" id="UP001228113"/>
    </source>
</evidence>
<dbReference type="NCBIfam" id="NF006878">
    <property type="entry name" value="PRK09375.1-2"/>
    <property type="match status" value="1"/>
</dbReference>
<feature type="binding site" evidence="14">
    <location>
        <position position="39"/>
    </location>
    <ligand>
        <name>iminosuccinate</name>
        <dbReference type="ChEBI" id="CHEBI:77875"/>
    </ligand>
</feature>
<dbReference type="FunFam" id="3.40.50.10800:FF:000003">
    <property type="entry name" value="Quinolinate synthase A"/>
    <property type="match status" value="1"/>
</dbReference>
<dbReference type="EC" id="2.5.1.72" evidence="4 14"/>
<keyword evidence="7 14" id="KW-0662">Pyridine nucleotide biosynthesis</keyword>
<keyword evidence="10 14" id="KW-0408">Iron</keyword>
<dbReference type="EMBL" id="AP027081">
    <property type="protein sequence ID" value="BDU78720.1"/>
    <property type="molecule type" value="Genomic_DNA"/>
</dbReference>
<comment type="subcellular location">
    <subcellularLocation>
        <location evidence="2 14">Cytoplasm</location>
    </subcellularLocation>
</comment>
<name>A0AA48H2E3_9BACT</name>
<dbReference type="RefSeq" id="WP_243331805.1">
    <property type="nucleotide sequence ID" value="NZ_AP027081.1"/>
</dbReference>
<feature type="binding site" evidence="14">
    <location>
        <position position="230"/>
    </location>
    <ligand>
        <name>iminosuccinate</name>
        <dbReference type="ChEBI" id="CHEBI:77875"/>
    </ligand>
</feature>
<evidence type="ECO:0000256" key="12">
    <source>
        <dbReference type="ARBA" id="ARBA00050125"/>
    </source>
</evidence>
<evidence type="ECO:0000256" key="5">
    <source>
        <dbReference type="ARBA" id="ARBA00022485"/>
    </source>
</evidence>
<evidence type="ECO:0000256" key="10">
    <source>
        <dbReference type="ARBA" id="ARBA00023004"/>
    </source>
</evidence>
<dbReference type="AlphaFoldDB" id="A0AA48H2E3"/>
<evidence type="ECO:0000256" key="4">
    <source>
        <dbReference type="ARBA" id="ARBA00012669"/>
    </source>
</evidence>
<evidence type="ECO:0000256" key="14">
    <source>
        <dbReference type="HAMAP-Rule" id="MF_00568"/>
    </source>
</evidence>
<comment type="similarity">
    <text evidence="14">Belongs to the quinolinate synthase family. Type 2 subfamily.</text>
</comment>
<evidence type="ECO:0000256" key="9">
    <source>
        <dbReference type="ARBA" id="ARBA00022723"/>
    </source>
</evidence>
<dbReference type="PANTHER" id="PTHR30573">
    <property type="entry name" value="QUINOLINATE SYNTHETASE A"/>
    <property type="match status" value="1"/>
</dbReference>
<evidence type="ECO:0000256" key="6">
    <source>
        <dbReference type="ARBA" id="ARBA00022490"/>
    </source>
</evidence>
<gene>
    <name evidence="14 15" type="primary">nadA</name>
    <name evidence="15" type="ORF">METESE_36780</name>
</gene>
<evidence type="ECO:0000256" key="2">
    <source>
        <dbReference type="ARBA" id="ARBA00004496"/>
    </source>
</evidence>
<reference evidence="15" key="1">
    <citation type="journal article" date="2023" name="Int. J. Syst. Evol. Microbiol.">
        <title>Mesoterricola silvestris gen. nov., sp. nov., Mesoterricola sediminis sp. nov., Geothrix oryzae sp. nov., Geothrix edaphica sp. nov., Geothrix rubra sp. nov., and Geothrix limicola sp. nov., six novel members of Acidobacteriota isolated from soils.</title>
        <authorList>
            <person name="Itoh H."/>
            <person name="Sugisawa Y."/>
            <person name="Mise K."/>
            <person name="Xu Z."/>
            <person name="Kuniyasu M."/>
            <person name="Ushijima N."/>
            <person name="Kawano K."/>
            <person name="Kobayashi E."/>
            <person name="Shiratori Y."/>
            <person name="Masuda Y."/>
            <person name="Senoo K."/>
        </authorList>
    </citation>
    <scope>NUCLEOTIDE SEQUENCE</scope>
    <source>
        <strain evidence="15">W786</strain>
    </source>
</reference>
<keyword evidence="16" id="KW-1185">Reference proteome</keyword>
<dbReference type="GO" id="GO:0051539">
    <property type="term" value="F:4 iron, 4 sulfur cluster binding"/>
    <property type="evidence" value="ECO:0007669"/>
    <property type="project" value="UniProtKB-KW"/>
</dbReference>
<feature type="binding site" evidence="14">
    <location>
        <begin position="213"/>
        <end position="215"/>
    </location>
    <ligand>
        <name>iminosuccinate</name>
        <dbReference type="ChEBI" id="CHEBI:77875"/>
    </ligand>
</feature>
<keyword evidence="5 14" id="KW-0004">4Fe-4S</keyword>
<dbReference type="FunFam" id="3.40.50.10800:FF:000001">
    <property type="entry name" value="Quinolinate synthase A"/>
    <property type="match status" value="1"/>
</dbReference>
<keyword evidence="8 14" id="KW-0808">Transferase</keyword>
<sequence>MSAPTLPYVPDLESIDPALDLAAEIARLRRERNAVILAHYYQEPEIQDLADFVGDSLQLSQAAARTGADVIAFCGVHFMAETAKILNPGKRVVIPDLDAGCSLADRCPADAFGAWKQQFPDHKVVSYINCSAGVKAHSDIICTSSNAVRVVESFPKDQKLIFAPDRHLGRWVMRQTGRDLVLWPGFCIVHEQFTANRVAQLKARHPDAKVIVHPECDATVSRMADFVGSTAALLAYVAKAPGRTFIVGTEAGILHQMRKARPDAELVPIPADSGCNCALCPYMKLNSLEKLYLALRDLQPEIVLDEALRLKALGPVERMLALG</sequence>
<evidence type="ECO:0000256" key="8">
    <source>
        <dbReference type="ARBA" id="ARBA00022679"/>
    </source>
</evidence>
<comment type="function">
    <text evidence="1 14">Catalyzes the condensation of iminoaspartate with dihydroxyacetone phosphate to form quinolinate.</text>
</comment>
<dbReference type="GO" id="GO:0046872">
    <property type="term" value="F:metal ion binding"/>
    <property type="evidence" value="ECO:0007669"/>
    <property type="project" value="UniProtKB-KW"/>
</dbReference>
<evidence type="ECO:0000313" key="15">
    <source>
        <dbReference type="EMBL" id="BDU78720.1"/>
    </source>
</evidence>